<dbReference type="EnsemblMetazoa" id="CPIJ013208-RA">
    <property type="protein sequence ID" value="CPIJ013208-PA"/>
    <property type="gene ID" value="CPIJ013208"/>
</dbReference>
<dbReference type="PANTHER" id="PTHR16311">
    <property type="entry name" value="THROMBOSPONDIN TYPE I DOMAIN-CONTAINING 1"/>
    <property type="match status" value="1"/>
</dbReference>
<keyword evidence="2" id="KW-1133">Transmembrane helix</keyword>
<feature type="compositionally biased region" description="Acidic residues" evidence="1">
    <location>
        <begin position="597"/>
        <end position="610"/>
    </location>
</feature>
<dbReference type="InterPro" id="IPR038877">
    <property type="entry name" value="THSD1"/>
</dbReference>
<organism>
    <name type="scientific">Culex quinquefasciatus</name>
    <name type="common">Southern house mosquito</name>
    <name type="synonym">Culex pungens</name>
    <dbReference type="NCBI Taxonomy" id="7176"/>
    <lineage>
        <taxon>Eukaryota</taxon>
        <taxon>Metazoa</taxon>
        <taxon>Ecdysozoa</taxon>
        <taxon>Arthropoda</taxon>
        <taxon>Hexapoda</taxon>
        <taxon>Insecta</taxon>
        <taxon>Pterygota</taxon>
        <taxon>Neoptera</taxon>
        <taxon>Endopterygota</taxon>
        <taxon>Diptera</taxon>
        <taxon>Nematocera</taxon>
        <taxon>Culicoidea</taxon>
        <taxon>Culicidae</taxon>
        <taxon>Culicinae</taxon>
        <taxon>Culicini</taxon>
        <taxon>Culex</taxon>
        <taxon>Culex</taxon>
    </lineage>
</organism>
<feature type="region of interest" description="Disordered" evidence="1">
    <location>
        <begin position="483"/>
        <end position="506"/>
    </location>
</feature>
<dbReference type="EMBL" id="DS232250">
    <property type="protein sequence ID" value="EDS38402.1"/>
    <property type="molecule type" value="Genomic_DNA"/>
</dbReference>
<feature type="transmembrane region" description="Helical" evidence="2">
    <location>
        <begin position="174"/>
        <end position="199"/>
    </location>
</feature>
<evidence type="ECO:0000256" key="2">
    <source>
        <dbReference type="SAM" id="Phobius"/>
    </source>
</evidence>
<feature type="compositionally biased region" description="Basic and acidic residues" evidence="1">
    <location>
        <begin position="357"/>
        <end position="369"/>
    </location>
</feature>
<proteinExistence type="predicted"/>
<feature type="region of interest" description="Disordered" evidence="1">
    <location>
        <begin position="295"/>
        <end position="388"/>
    </location>
</feature>
<dbReference type="SUPFAM" id="SSF49854">
    <property type="entry name" value="Spermadhesin, CUB domain"/>
    <property type="match status" value="1"/>
</dbReference>
<dbReference type="VEuPathDB" id="VectorBase:CQUJHB004253"/>
<keyword evidence="2" id="KW-0812">Transmembrane</keyword>
<dbReference type="GO" id="GO:0071944">
    <property type="term" value="C:cell periphery"/>
    <property type="evidence" value="ECO:0007669"/>
    <property type="project" value="TreeGrafter"/>
</dbReference>
<keyword evidence="2" id="KW-0472">Membrane</keyword>
<dbReference type="OMA" id="YDEACNA"/>
<dbReference type="FunCoup" id="B0X110">
    <property type="interactions" value="22"/>
</dbReference>
<sequence>MFSPVAGSNLSIEVSNIGTEVGPACRCGCVIHLGAVKPKRIVASSSESCPERSLWLVQGDDGHRIRFSMNYSRFPCDQQWIKVRDGEKLSNELILEYASGHIESGKSATSSGSRLLIEFHSRKMEHYDENCIAGFLAQAEQIRTENHQPNVSVSIASKVIMPFVQSFSYANLTLAHICAIVFISAIIFITFILLIQYLFRYRKYELAISQTEADSPAHTLFGSGNSLNNDQPRSRAVSTTTLISEIASYVKLRPKNGSIKHHRFRESVEYTLENNDHPSDGSAVEFAKEASVEKMDGIPMQALNNLDAPNGRRRSECSSPTEMVDQLSDDQSTNVSSAYSSLNRDKTPLVSRRVGKKSPEKRSEVKSEGDCSPNEKVPLASGSSTITLTNISPSDVECSSPAPSIANIYKTRNLKESKEKRNLRKLLAGSDFSLGHPEDMEMDYYDYNVTNAGAAPGSYLGMDPAFLVWIPPLNDEDITEEVDMDRSNTEDGTNSEPRSTNITPNEEIIKILQQRRNDYLIVNSISKSDIYSEAEQQDNRLAKRNHLQELAINNARRKLSSPEEDSTEEKEKETSFTKSPADNKQIGDFYELADIQFADDENEDEEDNEETIARQSAKETPRKSKKDTKPTKV</sequence>
<keyword evidence="5" id="KW-1185">Reference proteome</keyword>
<evidence type="ECO:0008006" key="6">
    <source>
        <dbReference type="Google" id="ProtNLM"/>
    </source>
</evidence>
<dbReference type="AlphaFoldDB" id="B0X110"/>
<dbReference type="Gene3D" id="2.60.120.290">
    <property type="entry name" value="Spermadhesin, CUB domain"/>
    <property type="match status" value="1"/>
</dbReference>
<dbReference type="PANTHER" id="PTHR16311:SF3">
    <property type="entry name" value="THROMBOSPONDIN TYPE-1 DOMAIN-CONTAINING PROTEIN 1"/>
    <property type="match status" value="1"/>
</dbReference>
<dbReference type="InParanoid" id="B0X110"/>
<gene>
    <name evidence="4" type="primary">6046078</name>
    <name evidence="3" type="ORF">CpipJ_CPIJ013208</name>
</gene>
<dbReference type="STRING" id="7176.B0X110"/>
<feature type="compositionally biased region" description="Polar residues" evidence="1">
    <location>
        <begin position="329"/>
        <end position="342"/>
    </location>
</feature>
<evidence type="ECO:0000313" key="4">
    <source>
        <dbReference type="EnsemblMetazoa" id="CPIJ013208-PA"/>
    </source>
</evidence>
<dbReference type="eggNOG" id="ENOG502RJIB">
    <property type="taxonomic scope" value="Eukaryota"/>
</dbReference>
<feature type="compositionally biased region" description="Polar residues" evidence="1">
    <location>
        <begin position="490"/>
        <end position="504"/>
    </location>
</feature>
<feature type="region of interest" description="Disordered" evidence="1">
    <location>
        <begin position="552"/>
        <end position="633"/>
    </location>
</feature>
<reference evidence="4" key="2">
    <citation type="submission" date="2021-02" db="UniProtKB">
        <authorList>
            <consortium name="EnsemblMetazoa"/>
        </authorList>
    </citation>
    <scope>IDENTIFICATION</scope>
    <source>
        <strain evidence="4">JHB</strain>
    </source>
</reference>
<evidence type="ECO:0000313" key="3">
    <source>
        <dbReference type="EMBL" id="EDS38402.1"/>
    </source>
</evidence>
<protein>
    <recommendedName>
        <fullName evidence="6">CUB domain-containing protein</fullName>
    </recommendedName>
</protein>
<dbReference type="InterPro" id="IPR035914">
    <property type="entry name" value="Sperma_CUB_dom_sf"/>
</dbReference>
<reference evidence="3" key="1">
    <citation type="submission" date="2007-03" db="EMBL/GenBank/DDBJ databases">
        <title>Annotation of Culex pipiens quinquefasciatus.</title>
        <authorList>
            <consortium name="The Broad Institute Genome Sequencing Platform"/>
            <person name="Atkinson P.W."/>
            <person name="Hemingway J."/>
            <person name="Christensen B.M."/>
            <person name="Higgs S."/>
            <person name="Kodira C."/>
            <person name="Hannick L."/>
            <person name="Megy K."/>
            <person name="O'Leary S."/>
            <person name="Pearson M."/>
            <person name="Haas B.J."/>
            <person name="Mauceli E."/>
            <person name="Wortman J.R."/>
            <person name="Lee N.H."/>
            <person name="Guigo R."/>
            <person name="Stanke M."/>
            <person name="Alvarado L."/>
            <person name="Amedeo P."/>
            <person name="Antoine C.H."/>
            <person name="Arensburger P."/>
            <person name="Bidwell S.L."/>
            <person name="Crawford M."/>
            <person name="Camaro F."/>
            <person name="Devon K."/>
            <person name="Engels R."/>
            <person name="Hammond M."/>
            <person name="Howarth C."/>
            <person name="Koehrsen M."/>
            <person name="Lawson D."/>
            <person name="Montgomery P."/>
            <person name="Nene V."/>
            <person name="Nusbaum C."/>
            <person name="Puiu D."/>
            <person name="Romero-Severson J."/>
            <person name="Severson D.W."/>
            <person name="Shumway M."/>
            <person name="Sisk P."/>
            <person name="Stolte C."/>
            <person name="Zeng Q."/>
            <person name="Eisenstadt E."/>
            <person name="Fraser-Liggett C."/>
            <person name="Strausberg R."/>
            <person name="Galagan J."/>
            <person name="Birren B."/>
            <person name="Collins F.H."/>
        </authorList>
    </citation>
    <scope>NUCLEOTIDE SEQUENCE [LARGE SCALE GENOMIC DNA]</scope>
    <source>
        <strain evidence="3">JHB</strain>
    </source>
</reference>
<feature type="compositionally biased region" description="Basic and acidic residues" evidence="1">
    <location>
        <begin position="616"/>
        <end position="633"/>
    </location>
</feature>
<evidence type="ECO:0000256" key="1">
    <source>
        <dbReference type="SAM" id="MobiDB-lite"/>
    </source>
</evidence>
<accession>B0X110</accession>
<dbReference type="HOGENOM" id="CLU_432289_0_0_1"/>
<dbReference type="KEGG" id="cqu:CpipJ_CPIJ013208"/>
<evidence type="ECO:0000313" key="5">
    <source>
        <dbReference type="Proteomes" id="UP000002320"/>
    </source>
</evidence>
<dbReference type="Proteomes" id="UP000002320">
    <property type="component" value="Unassembled WGS sequence"/>
</dbReference>
<dbReference type="VEuPathDB" id="VectorBase:CPIJ013208"/>
<dbReference type="OrthoDB" id="446173at2759"/>
<name>B0X110_CULQU</name>